<dbReference type="Gene3D" id="3.20.170.20">
    <property type="entry name" value="Protein of unknown function DUF952"/>
    <property type="match status" value="1"/>
</dbReference>
<evidence type="ECO:0000313" key="1">
    <source>
        <dbReference type="EMBL" id="KCZ85000.1"/>
    </source>
</evidence>
<dbReference type="AlphaFoldDB" id="A0A069E438"/>
<dbReference type="STRING" id="1280949.HAD_04935"/>
<dbReference type="PANTHER" id="PTHR34129">
    <property type="entry name" value="BLR1139 PROTEIN"/>
    <property type="match status" value="1"/>
</dbReference>
<gene>
    <name evidence="1" type="ORF">HAD_04935</name>
</gene>
<name>A0A069E438_9PROT</name>
<protein>
    <recommendedName>
        <fullName evidence="3">Glutathione S-transferase domain-containing protein</fullName>
    </recommendedName>
</protein>
<accession>A0A069E438</accession>
<organism evidence="1 2">
    <name type="scientific">Hyphomonas adhaerens MHS-3</name>
    <dbReference type="NCBI Taxonomy" id="1280949"/>
    <lineage>
        <taxon>Bacteria</taxon>
        <taxon>Pseudomonadati</taxon>
        <taxon>Pseudomonadota</taxon>
        <taxon>Alphaproteobacteria</taxon>
        <taxon>Hyphomonadales</taxon>
        <taxon>Hyphomonadaceae</taxon>
        <taxon>Hyphomonas</taxon>
    </lineage>
</organism>
<dbReference type="PANTHER" id="PTHR34129:SF1">
    <property type="entry name" value="DUF952 DOMAIN-CONTAINING PROTEIN"/>
    <property type="match status" value="1"/>
</dbReference>
<keyword evidence="2" id="KW-1185">Reference proteome</keyword>
<reference evidence="1 2" key="1">
    <citation type="journal article" date="2014" name="Antonie Van Leeuwenhoek">
        <title>Hyphomonas beringensis sp. nov. and Hyphomonas chukchiensis sp. nov., isolated from surface seawater of the Bering Sea and Chukchi Sea.</title>
        <authorList>
            <person name="Li C."/>
            <person name="Lai Q."/>
            <person name="Li G."/>
            <person name="Dong C."/>
            <person name="Wang J."/>
            <person name="Liao Y."/>
            <person name="Shao Z."/>
        </authorList>
    </citation>
    <scope>NUCLEOTIDE SEQUENCE [LARGE SCALE GENOMIC DNA]</scope>
    <source>
        <strain evidence="1 2">MHS-3</strain>
    </source>
</reference>
<dbReference type="InterPro" id="IPR009297">
    <property type="entry name" value="DUF952"/>
</dbReference>
<dbReference type="eggNOG" id="COG3502">
    <property type="taxonomic scope" value="Bacteria"/>
</dbReference>
<comment type="caution">
    <text evidence="1">The sequence shown here is derived from an EMBL/GenBank/DDBJ whole genome shotgun (WGS) entry which is preliminary data.</text>
</comment>
<dbReference type="SUPFAM" id="SSF56399">
    <property type="entry name" value="ADP-ribosylation"/>
    <property type="match status" value="1"/>
</dbReference>
<dbReference type="Pfam" id="PF06108">
    <property type="entry name" value="DUF952"/>
    <property type="match status" value="1"/>
</dbReference>
<dbReference type="PATRIC" id="fig|1280949.3.peg.1007"/>
<evidence type="ECO:0008006" key="3">
    <source>
        <dbReference type="Google" id="ProtNLM"/>
    </source>
</evidence>
<dbReference type="EMBL" id="ARYH01000001">
    <property type="protein sequence ID" value="KCZ85000.1"/>
    <property type="molecule type" value="Genomic_DNA"/>
</dbReference>
<sequence length="119" mass="12815">MTGMSDTNETHVYKLLTGADWKAASANGVTSAAIDETDGYVHLSTRSQVAETAKLHFAGAEGVRLLRFAVADLPPLTWEASRGGQMFPHLYAPLEVSLADAVWQLLPGPDGALRFPEVY</sequence>
<evidence type="ECO:0000313" key="2">
    <source>
        <dbReference type="Proteomes" id="UP000027446"/>
    </source>
</evidence>
<dbReference type="Proteomes" id="UP000027446">
    <property type="component" value="Unassembled WGS sequence"/>
</dbReference>
<proteinExistence type="predicted"/>